<protein>
    <submittedName>
        <fullName evidence="1">Uncharacterized protein</fullName>
    </submittedName>
</protein>
<dbReference type="AlphaFoldDB" id="A0AAW2DPZ6"/>
<evidence type="ECO:0000313" key="1">
    <source>
        <dbReference type="EMBL" id="KAL0011290.1"/>
    </source>
</evidence>
<evidence type="ECO:0000313" key="2">
    <source>
        <dbReference type="Proteomes" id="UP001459277"/>
    </source>
</evidence>
<keyword evidence="2" id="KW-1185">Reference proteome</keyword>
<name>A0AAW2DPZ6_9ROSI</name>
<comment type="caution">
    <text evidence="1">The sequence shown here is derived from an EMBL/GenBank/DDBJ whole genome shotgun (WGS) entry which is preliminary data.</text>
</comment>
<gene>
    <name evidence="1" type="ORF">SO802_006398</name>
</gene>
<organism evidence="1 2">
    <name type="scientific">Lithocarpus litseifolius</name>
    <dbReference type="NCBI Taxonomy" id="425828"/>
    <lineage>
        <taxon>Eukaryota</taxon>
        <taxon>Viridiplantae</taxon>
        <taxon>Streptophyta</taxon>
        <taxon>Embryophyta</taxon>
        <taxon>Tracheophyta</taxon>
        <taxon>Spermatophyta</taxon>
        <taxon>Magnoliopsida</taxon>
        <taxon>eudicotyledons</taxon>
        <taxon>Gunneridae</taxon>
        <taxon>Pentapetalae</taxon>
        <taxon>rosids</taxon>
        <taxon>fabids</taxon>
        <taxon>Fagales</taxon>
        <taxon>Fagaceae</taxon>
        <taxon>Lithocarpus</taxon>
    </lineage>
</organism>
<accession>A0AAW2DPZ6</accession>
<dbReference type="Proteomes" id="UP001459277">
    <property type="component" value="Unassembled WGS sequence"/>
</dbReference>
<dbReference type="EMBL" id="JAZDWU010000002">
    <property type="protein sequence ID" value="KAL0011290.1"/>
    <property type="molecule type" value="Genomic_DNA"/>
</dbReference>
<reference evidence="1 2" key="1">
    <citation type="submission" date="2024-01" db="EMBL/GenBank/DDBJ databases">
        <title>A telomere-to-telomere, gap-free genome of sweet tea (Lithocarpus litseifolius).</title>
        <authorList>
            <person name="Zhou J."/>
        </authorList>
    </citation>
    <scope>NUCLEOTIDE SEQUENCE [LARGE SCALE GENOMIC DNA]</scope>
    <source>
        <strain evidence="1">Zhou-2022a</strain>
        <tissue evidence="1">Leaf</tissue>
    </source>
</reference>
<proteinExistence type="predicted"/>
<sequence length="62" mass="6964">MDDSMPPPTSTATDERVIELSTQVEAMKEKCARYDAEMRLIRKVLTSLCPSFPSMPLVIGEF</sequence>